<dbReference type="InterPro" id="IPR055378">
    <property type="entry name" value="GH3_C"/>
</dbReference>
<evidence type="ECO:0000256" key="1">
    <source>
        <dbReference type="ARBA" id="ARBA00008068"/>
    </source>
</evidence>
<dbReference type="AlphaFoldDB" id="A0ABD1ZD96"/>
<proteinExistence type="inferred from homology"/>
<comment type="caution">
    <text evidence="4">The sequence shown here is derived from an EMBL/GenBank/DDBJ whole genome shotgun (WGS) entry which is preliminary data.</text>
</comment>
<evidence type="ECO:0000259" key="3">
    <source>
        <dbReference type="Pfam" id="PF23572"/>
    </source>
</evidence>
<gene>
    <name evidence="4" type="ORF">R1flu_017506</name>
</gene>
<accession>A0ABD1ZD96</accession>
<comment type="similarity">
    <text evidence="1">Belongs to the IAA-amido conjugating enzyme family.</text>
</comment>
<organism evidence="4 5">
    <name type="scientific">Riccia fluitans</name>
    <dbReference type="NCBI Taxonomy" id="41844"/>
    <lineage>
        <taxon>Eukaryota</taxon>
        <taxon>Viridiplantae</taxon>
        <taxon>Streptophyta</taxon>
        <taxon>Embryophyta</taxon>
        <taxon>Marchantiophyta</taxon>
        <taxon>Marchantiopsida</taxon>
        <taxon>Marchantiidae</taxon>
        <taxon>Marchantiales</taxon>
        <taxon>Ricciaceae</taxon>
        <taxon>Riccia</taxon>
    </lineage>
</organism>
<name>A0ABD1ZD96_9MARC</name>
<feature type="domain" description="GH3 C-terminal" evidence="3">
    <location>
        <begin position="455"/>
        <end position="572"/>
    </location>
</feature>
<dbReference type="Pfam" id="PF23571">
    <property type="entry name" value="GH3_M"/>
    <property type="match status" value="1"/>
</dbReference>
<evidence type="ECO:0000259" key="2">
    <source>
        <dbReference type="Pfam" id="PF23571"/>
    </source>
</evidence>
<keyword evidence="5" id="KW-1185">Reference proteome</keyword>
<dbReference type="InterPro" id="IPR004993">
    <property type="entry name" value="GH3"/>
</dbReference>
<reference evidence="4 5" key="1">
    <citation type="submission" date="2024-09" db="EMBL/GenBank/DDBJ databases">
        <title>Chromosome-scale assembly of Riccia fluitans.</title>
        <authorList>
            <person name="Paukszto L."/>
            <person name="Sawicki J."/>
            <person name="Karawczyk K."/>
            <person name="Piernik-Szablinska J."/>
            <person name="Szczecinska M."/>
            <person name="Mazdziarz M."/>
        </authorList>
    </citation>
    <scope>NUCLEOTIDE SEQUENCE [LARGE SCALE GENOMIC DNA]</scope>
    <source>
        <strain evidence="4">Rf_01</strain>
        <tissue evidence="4">Aerial parts of the thallus</tissue>
    </source>
</reference>
<sequence length="604" mass="67470">MSLNKLEGEVEESQLYNEWRKSAKKTLEYLEDITRNPGVYQEQMLAHILKKNANSVYLQELALNGATDIDTFRKLVPVSDYERILPFVQRIVQGDKAPLLGCDPVVELIASSGTTGGESKLYPITEEQRRLRTDLQALRGPNLNQKLPGLIKGKYLSLSYAVPGRRTEGGLMRLAVSTSSIKHESWRNRPFDPTNVCTTPDTVILEATSYEESTYCHFMCGLLQREEVLRIGAIFASAFVRYMTKLEELWPEICADIANGTLSESRVPNELVREAIQPFLRADPKLAEILRQECSAKSWEGIITKLWPNCQYIDTITTGTMAAYIPMLSHYGGNVQIICSTGYASSEGHLGLALNPTCSPGETSYTLIPTMCYFEFIPVPVDGQEDINDEVLDLTSLKEGQEYELLVTTVFGLYRYRVGDILKVVGFYNAAPSVQFMRRKNTVLSVDTDKTDEQELQTGVTGAAKLLEDQLGLRLQEYTSTVDYSTAPPHYVIFMELKSDDDTVLGESIPTYLLDQCCASVESAFNVSYKAHRASKRIGSLELRIVKGGTFQRLTELAFQRGATPSQYKTPRGLGHKDYAQLQILTDGLLQHYPAQSSSSLPDS</sequence>
<dbReference type="PANTHER" id="PTHR31901:SF9">
    <property type="entry name" value="GH3 DOMAIN-CONTAINING PROTEIN"/>
    <property type="match status" value="1"/>
</dbReference>
<dbReference type="PANTHER" id="PTHR31901">
    <property type="entry name" value="GH3 DOMAIN-CONTAINING PROTEIN"/>
    <property type="match status" value="1"/>
</dbReference>
<evidence type="ECO:0000313" key="5">
    <source>
        <dbReference type="Proteomes" id="UP001605036"/>
    </source>
</evidence>
<dbReference type="Pfam" id="PF03321">
    <property type="entry name" value="GH3"/>
    <property type="match status" value="1"/>
</dbReference>
<dbReference type="EMBL" id="JBHFFA010000001">
    <property type="protein sequence ID" value="KAL2649378.1"/>
    <property type="molecule type" value="Genomic_DNA"/>
</dbReference>
<dbReference type="Proteomes" id="UP001605036">
    <property type="component" value="Unassembled WGS sequence"/>
</dbReference>
<protein>
    <submittedName>
        <fullName evidence="4">Uncharacterized protein</fullName>
    </submittedName>
</protein>
<evidence type="ECO:0000313" key="4">
    <source>
        <dbReference type="EMBL" id="KAL2649378.1"/>
    </source>
</evidence>
<dbReference type="Pfam" id="PF23572">
    <property type="entry name" value="GH3_C"/>
    <property type="match status" value="1"/>
</dbReference>
<dbReference type="InterPro" id="IPR055377">
    <property type="entry name" value="GH3_M"/>
</dbReference>
<feature type="domain" description="GH3 middle" evidence="2">
    <location>
        <begin position="365"/>
        <end position="439"/>
    </location>
</feature>